<dbReference type="PROSITE" id="PS51782">
    <property type="entry name" value="LYSM"/>
    <property type="match status" value="4"/>
</dbReference>
<reference evidence="3" key="1">
    <citation type="journal article" date="2019" name="Int. J. Syst. Evol. Microbiol.">
        <title>The Global Catalogue of Microorganisms (GCM) 10K type strain sequencing project: providing services to taxonomists for standard genome sequencing and annotation.</title>
        <authorList>
            <consortium name="The Broad Institute Genomics Platform"/>
            <consortium name="The Broad Institute Genome Sequencing Center for Infectious Disease"/>
            <person name="Wu L."/>
            <person name="Ma J."/>
        </authorList>
    </citation>
    <scope>NUCLEOTIDE SEQUENCE [LARGE SCALE GENOMIC DNA]</scope>
    <source>
        <strain evidence="3">CCUG 56098</strain>
    </source>
</reference>
<dbReference type="PANTHER" id="PTHR33734">
    <property type="entry name" value="LYSM DOMAIN-CONTAINING GPI-ANCHORED PROTEIN 2"/>
    <property type="match status" value="1"/>
</dbReference>
<protein>
    <submittedName>
        <fullName evidence="2">LysM peptidoglycan-binding domain-containing protein</fullName>
    </submittedName>
</protein>
<evidence type="ECO:0000313" key="3">
    <source>
        <dbReference type="Proteomes" id="UP001597086"/>
    </source>
</evidence>
<dbReference type="Pfam" id="PF01476">
    <property type="entry name" value="LysM"/>
    <property type="match status" value="5"/>
</dbReference>
<evidence type="ECO:0000313" key="2">
    <source>
        <dbReference type="EMBL" id="MFD1016639.1"/>
    </source>
</evidence>
<accession>A0ABW3KTR0</accession>
<dbReference type="CDD" id="cd00118">
    <property type="entry name" value="LysM"/>
    <property type="match status" value="4"/>
</dbReference>
<organism evidence="2 3">
    <name type="scientific">Winogradskyella rapida</name>
    <dbReference type="NCBI Taxonomy" id="549701"/>
    <lineage>
        <taxon>Bacteria</taxon>
        <taxon>Pseudomonadati</taxon>
        <taxon>Bacteroidota</taxon>
        <taxon>Flavobacteriia</taxon>
        <taxon>Flavobacteriales</taxon>
        <taxon>Flavobacteriaceae</taxon>
        <taxon>Winogradskyella</taxon>
    </lineage>
</organism>
<feature type="domain" description="LysM" evidence="1">
    <location>
        <begin position="149"/>
        <end position="193"/>
    </location>
</feature>
<feature type="domain" description="LysM" evidence="1">
    <location>
        <begin position="204"/>
        <end position="247"/>
    </location>
</feature>
<dbReference type="SMART" id="SM00257">
    <property type="entry name" value="LysM"/>
    <property type="match status" value="5"/>
</dbReference>
<dbReference type="SUPFAM" id="SSF54106">
    <property type="entry name" value="LysM domain"/>
    <property type="match status" value="4"/>
</dbReference>
<feature type="domain" description="LysM" evidence="1">
    <location>
        <begin position="25"/>
        <end position="68"/>
    </location>
</feature>
<keyword evidence="3" id="KW-1185">Reference proteome</keyword>
<proteinExistence type="predicted"/>
<gene>
    <name evidence="2" type="ORF">ACFQ13_11985</name>
</gene>
<name>A0ABW3KTR0_9FLAO</name>
<dbReference type="PANTHER" id="PTHR33734:SF22">
    <property type="entry name" value="MEMBRANE-BOUND LYTIC MUREIN TRANSGLYCOSYLASE D"/>
    <property type="match status" value="1"/>
</dbReference>
<dbReference type="EMBL" id="JBHTKM010000063">
    <property type="protein sequence ID" value="MFD1016639.1"/>
    <property type="molecule type" value="Genomic_DNA"/>
</dbReference>
<dbReference type="RefSeq" id="WP_386117623.1">
    <property type="nucleotide sequence ID" value="NZ_JBHTKM010000063.1"/>
</dbReference>
<sequence length="740" mass="82919">MERFLTLILTLVLSSNLMLAQESYIEHTIQKGESVYRISKQYGVSVQSIYALNPGSIAVIYAGSTLRIPKAEVSNPNTNPTPSPTTNDDGFIKYEVKRGETKFSLARRFGVSISQLEQQNPHIVPMLQEGHILTVDKSLQEKPAELSKGQHRVVKGETLFGIANANGISLAQLKAANAHQLSGYLKIGQVLTIPTPEENNANTDFYLVKPRDTKYSLAKRFKMSIAELEQKNPHTVPMLMAGHRLKIDAQETSKTLEPIDDSETEVAITPQTPEDLAATETLKTETVVDSLSEVTPEDTRYKDYVIEPKQTLYGLSLMAGMSIEEFTALNPKLKTAVIVGDIIKMPIEVKTVNQPTDKIKAPTTPADVPSATNENVNTEISATSNNETLIKNLNRETANGIYFYTPFSGEELSNPKERQKILSAHPDFQKYVDFFQGAQVAIDSAKALNLDFEVSLIKRNIAKTTVTIDSPYEKNALLVPFLEQDSYFPSFTSDQDLSIIDIKSQLKNQHSIQTYNAIPTDKLEKTKTLKYLAQQNAKVIVVSDLSEPRNKTLIQENLPEATFLKADNSGFFNSETLEKALDKNQLNYIVFDSKKTIVLLNTTTTLLGKLSEYNIQLVMMESDMLSKQSDVSEMRYRILKLIYPSTIKSENKIAIANFETRYVDTFDTQPSEHAVLGFDVTLDVLLRISQNSAFENTVKTIISTQPHYQFQYQKIEEGYYSNIGLYLMQYNADEGVKVLD</sequence>
<dbReference type="InterPro" id="IPR036779">
    <property type="entry name" value="LysM_dom_sf"/>
</dbReference>
<evidence type="ECO:0000259" key="1">
    <source>
        <dbReference type="PROSITE" id="PS51782"/>
    </source>
</evidence>
<dbReference type="InterPro" id="IPR018392">
    <property type="entry name" value="LysM"/>
</dbReference>
<dbReference type="Proteomes" id="UP001597086">
    <property type="component" value="Unassembled WGS sequence"/>
</dbReference>
<dbReference type="Gene3D" id="3.10.350.10">
    <property type="entry name" value="LysM domain"/>
    <property type="match status" value="4"/>
</dbReference>
<feature type="domain" description="LysM" evidence="1">
    <location>
        <begin position="92"/>
        <end position="141"/>
    </location>
</feature>
<comment type="caution">
    <text evidence="2">The sequence shown here is derived from an EMBL/GenBank/DDBJ whole genome shotgun (WGS) entry which is preliminary data.</text>
</comment>